<dbReference type="Pfam" id="PF13476">
    <property type="entry name" value="AAA_23"/>
    <property type="match status" value="1"/>
</dbReference>
<dbReference type="GO" id="GO:0003697">
    <property type="term" value="F:single-stranded DNA binding"/>
    <property type="evidence" value="ECO:0007669"/>
    <property type="project" value="TreeGrafter"/>
</dbReference>
<dbReference type="Proteomes" id="UP001165063">
    <property type="component" value="Unassembled WGS sequence"/>
</dbReference>
<dbReference type="InterPro" id="IPR027417">
    <property type="entry name" value="P-loop_NTPase"/>
</dbReference>
<dbReference type="GO" id="GO:0016887">
    <property type="term" value="F:ATP hydrolysis activity"/>
    <property type="evidence" value="ECO:0007669"/>
    <property type="project" value="InterPro"/>
</dbReference>
<keyword evidence="3 4" id="KW-0175">Coiled coil</keyword>
<accession>A0A9W6YMY7</accession>
<dbReference type="GO" id="GO:0005634">
    <property type="term" value="C:nucleus"/>
    <property type="evidence" value="ECO:0007669"/>
    <property type="project" value="TreeGrafter"/>
</dbReference>
<dbReference type="Gene3D" id="3.40.50.300">
    <property type="entry name" value="P-loop containing nucleotide triphosphate hydrolases"/>
    <property type="match status" value="2"/>
</dbReference>
<feature type="coiled-coil region" evidence="4">
    <location>
        <begin position="894"/>
        <end position="921"/>
    </location>
</feature>
<sequence>MATRLSSQVIDFQRSLPKRLKTQFKPDLSKFTKGEIVRVKLVNFMSYAMAEFHFGPSMNLIIGPNGSGKSTFVCAVCIGLAGKLDYLGKASMNVDQFIKMGERRALIELEFKGEDDLDSFVIRRELIKKSKSNWAIDGRPCNEGTVKKILKQFNIQLDNMCMFLPQDRVARFASLKPELKLKEIEKSYGDGELYIQHIRVSEMYDKKEKMNKSLEESQARLEVLRKTNAELNEKVATYKEYQLLEKEYKLYDGIKPYIRCSELTNERERLKQLSAEKKNEYRKFQQSIEPLKNLTQTAALHTEEAEQEVSSLIAKQQKAKSKIAKVQSSLSSIDSEIQVLEQEMQQQQSGIETMKKTYITLKQKEAKMDEKIAAASERLPPDEEIASLRQQRTQFEEERLELDERKVSADEKRRLLLADKEKFTGKIKYFEDKLSSTDRLKTLDENKFKSIIEVARYLRRLKRQIPDLVYFEPPIISLTPTDKRYAGLLETAIKFGDLVAFIVPDRANYDKLTKILYDGKFQFGRDIAIRTLGNNGFDFRRGVPDKGLIQSLGFDGFLSDFVNGPKEVIRMVCENNDLHKVPVSLTPMEDSQHDIIASKVKSGELRIRKYFVSDMNYSFSTSQFGRRQTTTNMRRVDLRPKIFVDGLSSEHRTDIENRINVLRHNIEELEPSLGEANREYNDFRHKCDEAKENLSHITSQLREIRAVQEQLKKYEVAKETLQSQIDMQKKAIMKAKRKGSPESIAKIYNEIEQLQISKIDKMQDLVTAASKIGEYEQLLATAQVFKIQEQNKSDCLNTLNSSIVQKKENLVNEINQISADHKKMKQEAKRAMEEYRDYLLTLDETVTAQLKNLVAKLEEENKLTVSQVEMDQDALKAKMKMKKHSADLSSVNNLKKNEYEINKLETKIPQDEKEVDALTQELETTVSEWKPKLLQIIEVISRDFGDNLAKVASAGDVQLDSDSPNYAEWKLKIMVSFRDNEELTQLNAAQQSGGEKSATTAVFLNSLQGLTNTPFRIVDEINQGMDSNNERLIHRLIVEKACQARGSSQYFLITPKLLTGLHYGDGMTVHCILAGKYAPAYDDTTEFLEMGITNKFCA</sequence>
<dbReference type="GO" id="GO:0000724">
    <property type="term" value="P:double-strand break repair via homologous recombination"/>
    <property type="evidence" value="ECO:0007669"/>
    <property type="project" value="TreeGrafter"/>
</dbReference>
<dbReference type="PANTHER" id="PTHR45916:SF1">
    <property type="entry name" value="STRUCTURAL MAINTENANCE OF CHROMOSOMES PROTEIN 5"/>
    <property type="match status" value="1"/>
</dbReference>
<feature type="coiled-coil region" evidence="4">
    <location>
        <begin position="200"/>
        <end position="357"/>
    </location>
</feature>
<comment type="caution">
    <text evidence="6">The sequence shown here is derived from an EMBL/GenBank/DDBJ whole genome shotgun (WGS) entry which is preliminary data.</text>
</comment>
<dbReference type="SUPFAM" id="SSF52540">
    <property type="entry name" value="P-loop containing nucleoside triphosphate hydrolases"/>
    <property type="match status" value="2"/>
</dbReference>
<evidence type="ECO:0000256" key="2">
    <source>
        <dbReference type="ARBA" id="ARBA00018687"/>
    </source>
</evidence>
<evidence type="ECO:0000313" key="6">
    <source>
        <dbReference type="EMBL" id="GMG20697.1"/>
    </source>
</evidence>
<feature type="coiled-coil region" evidence="4">
    <location>
        <begin position="807"/>
        <end position="841"/>
    </location>
</feature>
<name>A0A9W6YMY7_AMBMO</name>
<evidence type="ECO:0000259" key="5">
    <source>
        <dbReference type="Pfam" id="PF13476"/>
    </source>
</evidence>
<dbReference type="PANTHER" id="PTHR45916">
    <property type="entry name" value="STRUCTURAL MAINTENANCE OF CHROMOSOMES PROTEIN 5"/>
    <property type="match status" value="1"/>
</dbReference>
<protein>
    <recommendedName>
        <fullName evidence="2">Structural maintenance of chromosomes protein 5</fullName>
    </recommendedName>
</protein>
<evidence type="ECO:0000256" key="3">
    <source>
        <dbReference type="ARBA" id="ARBA00023054"/>
    </source>
</evidence>
<evidence type="ECO:0000256" key="1">
    <source>
        <dbReference type="ARBA" id="ARBA00010171"/>
    </source>
</evidence>
<dbReference type="OrthoDB" id="10254973at2759"/>
<feature type="domain" description="Rad50/SbcC-type AAA" evidence="5">
    <location>
        <begin position="38"/>
        <end position="233"/>
    </location>
</feature>
<reference evidence="6" key="1">
    <citation type="submission" date="2023-04" db="EMBL/GenBank/DDBJ databases">
        <title>Ambrosiozyma monospora NBRC 1965.</title>
        <authorList>
            <person name="Ichikawa N."/>
            <person name="Sato H."/>
            <person name="Tonouchi N."/>
        </authorList>
    </citation>
    <scope>NUCLEOTIDE SEQUENCE</scope>
    <source>
        <strain evidence="6">NBRC 1965</strain>
    </source>
</reference>
<comment type="similarity">
    <text evidence="1">Belongs to the SMC family. SMC5 subfamily.</text>
</comment>
<feature type="coiled-coil region" evidence="4">
    <location>
        <begin position="673"/>
        <end position="738"/>
    </location>
</feature>
<dbReference type="InterPro" id="IPR038729">
    <property type="entry name" value="Rad50/SbcC_AAA"/>
</dbReference>
<keyword evidence="7" id="KW-1185">Reference proteome</keyword>
<proteinExistence type="inferred from homology"/>
<evidence type="ECO:0000256" key="4">
    <source>
        <dbReference type="SAM" id="Coils"/>
    </source>
</evidence>
<organism evidence="6 7">
    <name type="scientific">Ambrosiozyma monospora</name>
    <name type="common">Yeast</name>
    <name type="synonym">Endomycopsis monosporus</name>
    <dbReference type="NCBI Taxonomy" id="43982"/>
    <lineage>
        <taxon>Eukaryota</taxon>
        <taxon>Fungi</taxon>
        <taxon>Dikarya</taxon>
        <taxon>Ascomycota</taxon>
        <taxon>Saccharomycotina</taxon>
        <taxon>Pichiomycetes</taxon>
        <taxon>Pichiales</taxon>
        <taxon>Pichiaceae</taxon>
        <taxon>Ambrosiozyma</taxon>
    </lineage>
</organism>
<dbReference type="GO" id="GO:0030915">
    <property type="term" value="C:Smc5-Smc6 complex"/>
    <property type="evidence" value="ECO:0007669"/>
    <property type="project" value="TreeGrafter"/>
</dbReference>
<gene>
    <name evidence="6" type="ORF">Amon01_000142500</name>
</gene>
<evidence type="ECO:0000313" key="7">
    <source>
        <dbReference type="Proteomes" id="UP001165063"/>
    </source>
</evidence>
<dbReference type="EMBL" id="BSXU01000442">
    <property type="protein sequence ID" value="GMG20697.1"/>
    <property type="molecule type" value="Genomic_DNA"/>
</dbReference>
<dbReference type="AlphaFoldDB" id="A0A9W6YMY7"/>